<name>A0A8X6S4L0_TRICX</name>
<gene>
    <name evidence="1" type="primary">AVEN_257692_1</name>
    <name evidence="1" type="ORF">TNCV_3651731</name>
</gene>
<protein>
    <recommendedName>
        <fullName evidence="3">WG repeat-containing protein</fullName>
    </recommendedName>
</protein>
<dbReference type="AlphaFoldDB" id="A0A8X6S4L0"/>
<evidence type="ECO:0008006" key="3">
    <source>
        <dbReference type="Google" id="ProtNLM"/>
    </source>
</evidence>
<proteinExistence type="predicted"/>
<comment type="caution">
    <text evidence="1">The sequence shown here is derived from an EMBL/GenBank/DDBJ whole genome shotgun (WGS) entry which is preliminary data.</text>
</comment>
<dbReference type="EMBL" id="BMAU01021259">
    <property type="protein sequence ID" value="GFY06386.1"/>
    <property type="molecule type" value="Genomic_DNA"/>
</dbReference>
<sequence>MSTPSYPKDSLGNESYLKNNEGDEYYLTQRKQVFAIKEGIPFYAKDKDQNEFYPIVNNQEVAIGHYFSKVYARNASGKEIYPHDAEGNEKIFPLLIGAASWKYAKDEKENAFYPTDKYGEEKVYGDYIYNNDGSFKYPLNREGMPKYETDDTTKDEVYVMKTDGLINWGVDKKGNQRYAKKENGDEYYPPNGEIACDPSGSPQYARTSDGKVIFPLDAEKKKMKVI</sequence>
<evidence type="ECO:0000313" key="1">
    <source>
        <dbReference type="EMBL" id="GFY06386.1"/>
    </source>
</evidence>
<evidence type="ECO:0000313" key="2">
    <source>
        <dbReference type="Proteomes" id="UP000887159"/>
    </source>
</evidence>
<organism evidence="1 2">
    <name type="scientific">Trichonephila clavipes</name>
    <name type="common">Golden silk orbweaver</name>
    <name type="synonym">Nephila clavipes</name>
    <dbReference type="NCBI Taxonomy" id="2585209"/>
    <lineage>
        <taxon>Eukaryota</taxon>
        <taxon>Metazoa</taxon>
        <taxon>Ecdysozoa</taxon>
        <taxon>Arthropoda</taxon>
        <taxon>Chelicerata</taxon>
        <taxon>Arachnida</taxon>
        <taxon>Araneae</taxon>
        <taxon>Araneomorphae</taxon>
        <taxon>Entelegynae</taxon>
        <taxon>Araneoidea</taxon>
        <taxon>Nephilidae</taxon>
        <taxon>Trichonephila</taxon>
    </lineage>
</organism>
<dbReference type="Proteomes" id="UP000887159">
    <property type="component" value="Unassembled WGS sequence"/>
</dbReference>
<accession>A0A8X6S4L0</accession>
<keyword evidence="2" id="KW-1185">Reference proteome</keyword>
<reference evidence="1" key="1">
    <citation type="submission" date="2020-08" db="EMBL/GenBank/DDBJ databases">
        <title>Multicomponent nature underlies the extraordinary mechanical properties of spider dragline silk.</title>
        <authorList>
            <person name="Kono N."/>
            <person name="Nakamura H."/>
            <person name="Mori M."/>
            <person name="Yoshida Y."/>
            <person name="Ohtoshi R."/>
            <person name="Malay A.D."/>
            <person name="Moran D.A.P."/>
            <person name="Tomita M."/>
            <person name="Numata K."/>
            <person name="Arakawa K."/>
        </authorList>
    </citation>
    <scope>NUCLEOTIDE SEQUENCE</scope>
</reference>